<proteinExistence type="predicted"/>
<evidence type="ECO:0000313" key="3">
    <source>
        <dbReference type="Proteomes" id="UP000431401"/>
    </source>
</evidence>
<dbReference type="AlphaFoldDB" id="A0A7K0E2S1"/>
<accession>A0A7K0E2S1</accession>
<evidence type="ECO:0000256" key="1">
    <source>
        <dbReference type="SAM" id="MobiDB-lite"/>
    </source>
</evidence>
<feature type="region of interest" description="Disordered" evidence="1">
    <location>
        <begin position="1"/>
        <end position="32"/>
    </location>
</feature>
<keyword evidence="3" id="KW-1185">Reference proteome</keyword>
<feature type="compositionally biased region" description="Basic and acidic residues" evidence="1">
    <location>
        <begin position="9"/>
        <end position="18"/>
    </location>
</feature>
<dbReference type="Proteomes" id="UP000431401">
    <property type="component" value="Unassembled WGS sequence"/>
</dbReference>
<gene>
    <name evidence="2" type="ORF">NRB56_76210</name>
</gene>
<dbReference type="EMBL" id="WEGI01000031">
    <property type="protein sequence ID" value="MQY32007.1"/>
    <property type="molecule type" value="Genomic_DNA"/>
</dbReference>
<organism evidence="2 3">
    <name type="scientific">Nocardia aurantia</name>
    <dbReference type="NCBI Taxonomy" id="2585199"/>
    <lineage>
        <taxon>Bacteria</taxon>
        <taxon>Bacillati</taxon>
        <taxon>Actinomycetota</taxon>
        <taxon>Actinomycetes</taxon>
        <taxon>Mycobacteriales</taxon>
        <taxon>Nocardiaceae</taxon>
        <taxon>Nocardia</taxon>
    </lineage>
</organism>
<protein>
    <submittedName>
        <fullName evidence="2">Uncharacterized protein</fullName>
    </submittedName>
</protein>
<feature type="compositionally biased region" description="Low complexity" evidence="1">
    <location>
        <begin position="19"/>
        <end position="29"/>
    </location>
</feature>
<evidence type="ECO:0000313" key="2">
    <source>
        <dbReference type="EMBL" id="MQY32007.1"/>
    </source>
</evidence>
<name>A0A7K0E2S1_9NOCA</name>
<sequence>MAGSASPEAKTRYSERSRAAASPAASRAATNTDSIDGTKCAVVICSAAMISSRYAGSRCPSGLATTRRAPTCNGQKNSHTETSKVAGVFCRTVSDSSRSYSSCIHTRRFTIARCVITTPFGRPVEPEVKIM</sequence>
<reference evidence="2 3" key="1">
    <citation type="submission" date="2019-10" db="EMBL/GenBank/DDBJ databases">
        <title>Nocardia macrotermitis sp. nov. and Nocardia aurantia sp. nov., isolated from the gut of fungus growing-termite Macrotermes natalensis.</title>
        <authorList>
            <person name="Benndorf R."/>
            <person name="Schwitalla J."/>
            <person name="Martin K."/>
            <person name="De Beer W."/>
            <person name="Kaster A.-K."/>
            <person name="Vollmers J."/>
            <person name="Poulsen M."/>
            <person name="Beemelmanns C."/>
        </authorList>
    </citation>
    <scope>NUCLEOTIDE SEQUENCE [LARGE SCALE GENOMIC DNA]</scope>
    <source>
        <strain evidence="2 3">RB56</strain>
    </source>
</reference>
<comment type="caution">
    <text evidence="2">The sequence shown here is derived from an EMBL/GenBank/DDBJ whole genome shotgun (WGS) entry which is preliminary data.</text>
</comment>